<dbReference type="Gene3D" id="3.90.470.30">
    <property type="match status" value="1"/>
</dbReference>
<sequence>MKIIAGADIGNSTTEVCLGAISDNGFRFLSEAMVATTGMKGTPANAKGVRVALEQAAEAAGIQVQDIAVIRINEAAPVMGDTAMETITETVITQSAMIGHNPDTPAGAGLAVGITAGLETLQEKPKGEAYLVLIPQSLSYEEAAERINEAAASGYTIAGGIVQRDEGVLIYNRLKEKIPFVDEVKAIEKIPEGKKGAVEVAPDGQTIQTLSNPYGMASIFHLNADETKSVVPIAKSLMGNRSAVVIRTGGEVRAKTIQAGALTAVGERGTVQIPVDAGAEAIMARLSEVAPLISVTGEEGTHVGAMIDGMIRSMKDVSEGISQHSIAVKDVLAVDTTIPVSVEGALAGEVSMENAVGIAAMVKTDALPMRNVAKALSSETGIYVEVAGVEAVMASLGALTTPGAGLPLVILDMGGGSTDAALLSPEGVVKSIHLAGAGQLATLLIDSELGLENRGLAERIKTHPLAKVESMFHIRTEDGLVRFFEEPLPPKLYGKVIILDEDGYLPVESRAGMEKIIAVRRDIKKKIFVTNAVRALREITENLREIKSIVMVGGCALDFEIPAMILQELSRYGITAGRGNIRGACGPRNAVATGLVMSYADGGTRHG</sequence>
<dbReference type="Pfam" id="PF18427">
    <property type="entry name" value="DDR_swiveling"/>
    <property type="match status" value="1"/>
</dbReference>
<dbReference type="Gene3D" id="3.30.420.40">
    <property type="match status" value="2"/>
</dbReference>
<proteinExistence type="predicted"/>
<organism evidence="3 4">
    <name type="scientific">Bianquea renquensis</name>
    <dbReference type="NCBI Taxonomy" id="2763661"/>
    <lineage>
        <taxon>Bacteria</taxon>
        <taxon>Bacillati</taxon>
        <taxon>Bacillota</taxon>
        <taxon>Clostridia</taxon>
        <taxon>Eubacteriales</taxon>
        <taxon>Bianqueaceae</taxon>
        <taxon>Bianquea</taxon>
    </lineage>
</organism>
<dbReference type="InterPro" id="IPR028975">
    <property type="entry name" value="DDRA_swiveling_dom_sf"/>
</dbReference>
<dbReference type="Proteomes" id="UP000657006">
    <property type="component" value="Unassembled WGS sequence"/>
</dbReference>
<keyword evidence="4" id="KW-1185">Reference proteome</keyword>
<dbReference type="Gene3D" id="3.50.30.70">
    <property type="entry name" value="Swiveling domain of dehydratase reactivase alpha subunit"/>
    <property type="match status" value="1"/>
</dbReference>
<dbReference type="InterPro" id="IPR030994">
    <property type="entry name" value="DDR_dom"/>
</dbReference>
<protein>
    <submittedName>
        <fullName evidence="3">Diol dehydratase reactivase subunit alpha</fullName>
    </submittedName>
</protein>
<dbReference type="InterPro" id="IPR012340">
    <property type="entry name" value="NA-bd_OB-fold"/>
</dbReference>
<name>A0A926DP76_9FIRM</name>
<evidence type="ECO:0000259" key="2">
    <source>
        <dbReference type="Pfam" id="PF18427"/>
    </source>
</evidence>
<dbReference type="NCBIfam" id="TIGR04491">
    <property type="entry name" value="reactive_PduG"/>
    <property type="match status" value="1"/>
</dbReference>
<reference evidence="3" key="1">
    <citation type="submission" date="2020-08" db="EMBL/GenBank/DDBJ databases">
        <title>Genome public.</title>
        <authorList>
            <person name="Liu C."/>
            <person name="Sun Q."/>
        </authorList>
    </citation>
    <scope>NUCLEOTIDE SEQUENCE</scope>
    <source>
        <strain evidence="3">NSJ-32</strain>
    </source>
</reference>
<feature type="domain" description="DD-reactivating factor swiveling" evidence="2">
    <location>
        <begin position="92"/>
        <end position="249"/>
    </location>
</feature>
<dbReference type="EMBL" id="JACRSQ010000003">
    <property type="protein sequence ID" value="MBC8542635.1"/>
    <property type="molecule type" value="Genomic_DNA"/>
</dbReference>
<dbReference type="InterPro" id="IPR040916">
    <property type="entry name" value="DDR_swiveling"/>
</dbReference>
<dbReference type="InterPro" id="IPR043129">
    <property type="entry name" value="ATPase_NBD"/>
</dbReference>
<dbReference type="RefSeq" id="WP_177717301.1">
    <property type="nucleotide sequence ID" value="NZ_JACRSQ010000003.1"/>
</dbReference>
<dbReference type="AlphaFoldDB" id="A0A926DP76"/>
<comment type="caution">
    <text evidence="3">The sequence shown here is derived from an EMBL/GenBank/DDBJ whole genome shotgun (WGS) entry which is preliminary data.</text>
</comment>
<evidence type="ECO:0000313" key="3">
    <source>
        <dbReference type="EMBL" id="MBC8542635.1"/>
    </source>
</evidence>
<dbReference type="Gene3D" id="2.40.50.140">
    <property type="entry name" value="Nucleic acid-binding proteins"/>
    <property type="match status" value="1"/>
</dbReference>
<dbReference type="SUPFAM" id="SSF53067">
    <property type="entry name" value="Actin-like ATPase domain"/>
    <property type="match status" value="2"/>
</dbReference>
<evidence type="ECO:0000313" key="4">
    <source>
        <dbReference type="Proteomes" id="UP000657006"/>
    </source>
</evidence>
<accession>A0A926DP76</accession>
<evidence type="ECO:0000259" key="1">
    <source>
        <dbReference type="Pfam" id="PF08841"/>
    </source>
</evidence>
<dbReference type="SUPFAM" id="SSF82317">
    <property type="entry name" value="Swiveling domain of dehydratase reactivase alpha subunit"/>
    <property type="match status" value="1"/>
</dbReference>
<dbReference type="InterPro" id="IPR009191">
    <property type="entry name" value="DDRA"/>
</dbReference>
<gene>
    <name evidence="3" type="ORF">H8730_03610</name>
</gene>
<feature type="domain" description="Diol dehydratase reactivase ATPase-like" evidence="1">
    <location>
        <begin position="274"/>
        <end position="599"/>
    </location>
</feature>
<dbReference type="Pfam" id="PF08841">
    <property type="entry name" value="DDR"/>
    <property type="match status" value="1"/>
</dbReference>